<feature type="transmembrane region" description="Helical" evidence="1">
    <location>
        <begin position="110"/>
        <end position="127"/>
    </location>
</feature>
<evidence type="ECO:0000313" key="2">
    <source>
        <dbReference type="EMBL" id="CAH9111537.1"/>
    </source>
</evidence>
<keyword evidence="1" id="KW-0472">Membrane</keyword>
<dbReference type="Proteomes" id="UP001152523">
    <property type="component" value="Unassembled WGS sequence"/>
</dbReference>
<accession>A0AAV0E248</accession>
<organism evidence="2 3">
    <name type="scientific">Cuscuta epithymum</name>
    <dbReference type="NCBI Taxonomy" id="186058"/>
    <lineage>
        <taxon>Eukaryota</taxon>
        <taxon>Viridiplantae</taxon>
        <taxon>Streptophyta</taxon>
        <taxon>Embryophyta</taxon>
        <taxon>Tracheophyta</taxon>
        <taxon>Spermatophyta</taxon>
        <taxon>Magnoliopsida</taxon>
        <taxon>eudicotyledons</taxon>
        <taxon>Gunneridae</taxon>
        <taxon>Pentapetalae</taxon>
        <taxon>asterids</taxon>
        <taxon>lamiids</taxon>
        <taxon>Solanales</taxon>
        <taxon>Convolvulaceae</taxon>
        <taxon>Cuscuteae</taxon>
        <taxon>Cuscuta</taxon>
        <taxon>Cuscuta subgen. Cuscuta</taxon>
    </lineage>
</organism>
<keyword evidence="3" id="KW-1185">Reference proteome</keyword>
<sequence length="141" mass="16753">MHMVYRSQNDIVLLIEKEINFSEKREDWTATLFAGVDAVYVAYPRQPSPVRSYPTRLPFCFAYIDDRFLRVCMQGCCRSIHSSWPTKLENIPPIKFIYIKRSKFLKRSNEANFIYGVYVYISILFIYKKTNSSSNYHFVLH</sequence>
<proteinExistence type="predicted"/>
<keyword evidence="1" id="KW-0812">Transmembrane</keyword>
<comment type="caution">
    <text evidence="2">The sequence shown here is derived from an EMBL/GenBank/DDBJ whole genome shotgun (WGS) entry which is preliminary data.</text>
</comment>
<evidence type="ECO:0000256" key="1">
    <source>
        <dbReference type="SAM" id="Phobius"/>
    </source>
</evidence>
<dbReference type="AlphaFoldDB" id="A0AAV0E248"/>
<reference evidence="2" key="1">
    <citation type="submission" date="2022-07" db="EMBL/GenBank/DDBJ databases">
        <authorList>
            <person name="Macas J."/>
            <person name="Novak P."/>
            <person name="Neumann P."/>
        </authorList>
    </citation>
    <scope>NUCLEOTIDE SEQUENCE</scope>
</reference>
<dbReference type="EMBL" id="CAMAPF010000182">
    <property type="protein sequence ID" value="CAH9111537.1"/>
    <property type="molecule type" value="Genomic_DNA"/>
</dbReference>
<name>A0AAV0E248_9ASTE</name>
<evidence type="ECO:0000313" key="3">
    <source>
        <dbReference type="Proteomes" id="UP001152523"/>
    </source>
</evidence>
<protein>
    <submittedName>
        <fullName evidence="2">Uncharacterized protein</fullName>
    </submittedName>
</protein>
<gene>
    <name evidence="2" type="ORF">CEPIT_LOCUS19548</name>
</gene>
<keyword evidence="1" id="KW-1133">Transmembrane helix</keyword>